<dbReference type="Pfam" id="PF10513">
    <property type="entry name" value="EPL1"/>
    <property type="match status" value="1"/>
</dbReference>
<evidence type="ECO:0000256" key="4">
    <source>
        <dbReference type="ARBA" id="ARBA00023163"/>
    </source>
</evidence>
<dbReference type="AlphaFoldDB" id="A0ABD2ZRR1"/>
<dbReference type="GO" id="GO:0005634">
    <property type="term" value="C:nucleus"/>
    <property type="evidence" value="ECO:0007669"/>
    <property type="project" value="UniProtKB-SubCell"/>
</dbReference>
<comment type="subcellular location">
    <subcellularLocation>
        <location evidence="1 6">Nucleus</location>
    </subcellularLocation>
</comment>
<evidence type="ECO:0000256" key="7">
    <source>
        <dbReference type="SAM" id="MobiDB-lite"/>
    </source>
</evidence>
<protein>
    <recommendedName>
        <fullName evidence="6">Enhancer of polycomb-like protein</fullName>
    </recommendedName>
</protein>
<organism evidence="9 10">
    <name type="scientific">Cinchona calisaya</name>
    <dbReference type="NCBI Taxonomy" id="153742"/>
    <lineage>
        <taxon>Eukaryota</taxon>
        <taxon>Viridiplantae</taxon>
        <taxon>Streptophyta</taxon>
        <taxon>Embryophyta</taxon>
        <taxon>Tracheophyta</taxon>
        <taxon>Spermatophyta</taxon>
        <taxon>Magnoliopsida</taxon>
        <taxon>eudicotyledons</taxon>
        <taxon>Gunneridae</taxon>
        <taxon>Pentapetalae</taxon>
        <taxon>asterids</taxon>
        <taxon>lamiids</taxon>
        <taxon>Gentianales</taxon>
        <taxon>Rubiaceae</taxon>
        <taxon>Cinchonoideae</taxon>
        <taxon>Cinchoneae</taxon>
        <taxon>Cinchona</taxon>
    </lineage>
</organism>
<keyword evidence="5 6" id="KW-0539">Nucleus</keyword>
<keyword evidence="4 6" id="KW-0804">Transcription</keyword>
<evidence type="ECO:0000256" key="1">
    <source>
        <dbReference type="ARBA" id="ARBA00004123"/>
    </source>
</evidence>
<dbReference type="InterPro" id="IPR024943">
    <property type="entry name" value="Enhancer_polycomb"/>
</dbReference>
<dbReference type="InterPro" id="IPR019542">
    <property type="entry name" value="Enhancer_polycomb-like_N"/>
</dbReference>
<evidence type="ECO:0000256" key="5">
    <source>
        <dbReference type="ARBA" id="ARBA00023242"/>
    </source>
</evidence>
<dbReference type="Proteomes" id="UP001630127">
    <property type="component" value="Unassembled WGS sequence"/>
</dbReference>
<dbReference type="GO" id="GO:0035267">
    <property type="term" value="C:NuA4 histone acetyltransferase complex"/>
    <property type="evidence" value="ECO:0007669"/>
    <property type="project" value="UniProtKB-ARBA"/>
</dbReference>
<dbReference type="PANTHER" id="PTHR14898">
    <property type="entry name" value="ENHANCER OF POLYCOMB"/>
    <property type="match status" value="1"/>
</dbReference>
<feature type="domain" description="Enhancer of polycomb-like N-terminal" evidence="8">
    <location>
        <begin position="532"/>
        <end position="619"/>
    </location>
</feature>
<keyword evidence="10" id="KW-1185">Reference proteome</keyword>
<comment type="similarity">
    <text evidence="2 6">Belongs to the enhancer of polycomb family.</text>
</comment>
<keyword evidence="3 6" id="KW-0805">Transcription regulation</keyword>
<evidence type="ECO:0000313" key="9">
    <source>
        <dbReference type="EMBL" id="KAL3520862.1"/>
    </source>
</evidence>
<evidence type="ECO:0000256" key="6">
    <source>
        <dbReference type="RuleBase" id="RU361124"/>
    </source>
</evidence>
<gene>
    <name evidence="9" type="ORF">ACH5RR_019011</name>
</gene>
<evidence type="ECO:0000256" key="2">
    <source>
        <dbReference type="ARBA" id="ARBA00008035"/>
    </source>
</evidence>
<dbReference type="EMBL" id="JBJUIK010000008">
    <property type="protein sequence ID" value="KAL3520862.1"/>
    <property type="molecule type" value="Genomic_DNA"/>
</dbReference>
<reference evidence="9 10" key="1">
    <citation type="submission" date="2024-11" db="EMBL/GenBank/DDBJ databases">
        <title>A near-complete genome assembly of Cinchona calisaya.</title>
        <authorList>
            <person name="Lian D.C."/>
            <person name="Zhao X.W."/>
            <person name="Wei L."/>
        </authorList>
    </citation>
    <scope>NUCLEOTIDE SEQUENCE [LARGE SCALE GENOMIC DNA]</scope>
    <source>
        <tissue evidence="9">Nenye</tissue>
    </source>
</reference>
<accession>A0ABD2ZRR1</accession>
<sequence length="783" mass="88979">MPSVGMRRSTRVFGARVLRSGRRLWSGPGDGKYMKSTNRDEWIDLLESSGDEGGGVNQHKERNDADPKQEVTGMDVDEKIVESATEKVAHQGVVADNHVGRRWGVVYTRKRKKVDSSLVECSFSGNKKRNIDDKRFGKHFFRKQWRKKTRQTELAEAWDSNVGVVAPEESLDNARCHSLMIVFDSSCSSWYFVACFLNSVLSYMSRARIDLQHLSAFVHSKTIAPVYSSHGIRFLLDSNLVAVRGVCLIWGASCFVPVFAVDYSAVPYCFMYLHSRMLLHFAHLMCSLGPYSVSIDERDDKMTISSFITESVQVSDVLVASRSDYGKTEVSPSNVGAAKLAARNLQVRNGRNIQSGSLRSKRGRRPSSFGARKANGALTSNLFNFRHNSHQLSPMAHRRELRSSAHRHPATNIKQVKSALAGLKQDVDPTNCFANILVTDSDKCFREEGAIVTLEVSTEKQWHLAIKRNGIERYSIITQNVMRACSCNRFTHAIMWGTESQWKLEFNDRRDWLNFKELYKKCSDRNAQVPVESVIPVPGVHEVSDYVNSNSSFVRPASYISVKDDELSRALAKRTAIYDMDSNDEEWLNKFNSEFCSENEFHGLLSEDNFELVIDAFERGFHCNPDDFSDETTIPKICLNLERRVLEAVYSFWVNKRKQRRSALIRIFQLYQPRRTQLIPNSVLRKKRSFKRQKSQTGRGKHRSFLKVEQDVQEQQNGVLKVEEAKAAANRSEGLAVLKRQRAQQLMENADLATYKATMALKIAELAQMAESTDAVGLLFPVK</sequence>
<feature type="compositionally biased region" description="Basic and acidic residues" evidence="7">
    <location>
        <begin position="58"/>
        <end position="68"/>
    </location>
</feature>
<comment type="caution">
    <text evidence="9">The sequence shown here is derived from an EMBL/GenBank/DDBJ whole genome shotgun (WGS) entry which is preliminary data.</text>
</comment>
<feature type="region of interest" description="Disordered" evidence="7">
    <location>
        <begin position="47"/>
        <end position="68"/>
    </location>
</feature>
<evidence type="ECO:0000256" key="3">
    <source>
        <dbReference type="ARBA" id="ARBA00023015"/>
    </source>
</evidence>
<evidence type="ECO:0000259" key="8">
    <source>
        <dbReference type="Pfam" id="PF10513"/>
    </source>
</evidence>
<evidence type="ECO:0000313" key="10">
    <source>
        <dbReference type="Proteomes" id="UP001630127"/>
    </source>
</evidence>
<proteinExistence type="inferred from homology"/>
<name>A0ABD2ZRR1_9GENT</name>